<dbReference type="InterPro" id="IPR044946">
    <property type="entry name" value="Restrct_endonuc_typeI_TRD_sf"/>
</dbReference>
<feature type="domain" description="Type I restriction modification DNA specificity" evidence="4">
    <location>
        <begin position="303"/>
        <end position="471"/>
    </location>
</feature>
<keyword evidence="2" id="KW-0680">Restriction system</keyword>
<gene>
    <name evidence="5" type="ORF">QUW02_12650</name>
</gene>
<organism evidence="5 6">
    <name type="scientific">Bacteroides eggerthii</name>
    <dbReference type="NCBI Taxonomy" id="28111"/>
    <lineage>
        <taxon>Bacteria</taxon>
        <taxon>Pseudomonadati</taxon>
        <taxon>Bacteroidota</taxon>
        <taxon>Bacteroidia</taxon>
        <taxon>Bacteroidales</taxon>
        <taxon>Bacteroidaceae</taxon>
        <taxon>Bacteroides</taxon>
    </lineage>
</organism>
<comment type="similarity">
    <text evidence="1">Belongs to the type-I restriction system S methylase family.</text>
</comment>
<evidence type="ECO:0000256" key="2">
    <source>
        <dbReference type="ARBA" id="ARBA00022747"/>
    </source>
</evidence>
<evidence type="ECO:0000313" key="6">
    <source>
        <dbReference type="Proteomes" id="UP001228403"/>
    </source>
</evidence>
<dbReference type="EC" id="3.1.21.-" evidence="5"/>
<dbReference type="SUPFAM" id="SSF116734">
    <property type="entry name" value="DNA methylase specificity domain"/>
    <property type="match status" value="2"/>
</dbReference>
<dbReference type="CDD" id="cd17260">
    <property type="entry name" value="RMtype1_S_EcoEI-TRD1-CR1_like"/>
    <property type="match status" value="1"/>
</dbReference>
<dbReference type="InterPro" id="IPR018247">
    <property type="entry name" value="EF_Hand_1_Ca_BS"/>
</dbReference>
<dbReference type="GO" id="GO:0004519">
    <property type="term" value="F:endonuclease activity"/>
    <property type="evidence" value="ECO:0007669"/>
    <property type="project" value="UniProtKB-KW"/>
</dbReference>
<keyword evidence="5" id="KW-0540">Nuclease</keyword>
<dbReference type="Pfam" id="PF01420">
    <property type="entry name" value="Methylase_S"/>
    <property type="match status" value="2"/>
</dbReference>
<dbReference type="EMBL" id="JAUDCF010000048">
    <property type="protein sequence ID" value="MDM8146756.1"/>
    <property type="molecule type" value="Genomic_DNA"/>
</dbReference>
<dbReference type="InterPro" id="IPR051212">
    <property type="entry name" value="Type-I_RE_S_subunit"/>
</dbReference>
<dbReference type="InterPro" id="IPR000055">
    <property type="entry name" value="Restrct_endonuc_typeI_TRD"/>
</dbReference>
<dbReference type="CDD" id="cd17246">
    <property type="entry name" value="RMtype1_S_SonII-TRD2-CR2_like"/>
    <property type="match status" value="1"/>
</dbReference>
<dbReference type="GO" id="GO:0016787">
    <property type="term" value="F:hydrolase activity"/>
    <property type="evidence" value="ECO:0007669"/>
    <property type="project" value="UniProtKB-KW"/>
</dbReference>
<evidence type="ECO:0000256" key="3">
    <source>
        <dbReference type="ARBA" id="ARBA00023125"/>
    </source>
</evidence>
<sequence>MDTKKLRQKILDLAIHGKLVPQDPNDEPASVLLERIKAEKERLIKEGKIKRTKKSAKASDTPHYPYLLPNGWEWCKFQDCMDVRDGTHDTPKYIEHGYPLITSKDFKNGKFDFSKTKYISSTDYQNIIKRSKVEVGDILYSMIGGNIGSMIQIRQENYFDMAIKNVALFKPYPKQSISTEYIAFFLESKIREYQSIAIGGAQPFVGLDVFRNTLVPLPPLAEQKRIVAEIERCFALIDQIEQSQSDLQTVIKQTQSKILDLAIHGKLVPQDPNDEPASELLKRINPKAEITCDNGHYENLPDSWCLTDIKSIFTINPKNKVADDVIAGFVPMINIADGYSNEFIFESKLWGDIKKGFTHFADGDIVVAKISPCLENRKSVIVTSLPNGIGAGTTELFVFRSQCVLPEYGLYFFKSDSFINNCAGTFNGVVGQQRVSKSIIENIKFPLSPISEQRRIVDAVHKVFAKLDAIMENL</sequence>
<keyword evidence="5" id="KW-0255">Endonuclease</keyword>
<dbReference type="PROSITE" id="PS00018">
    <property type="entry name" value="EF_HAND_1"/>
    <property type="match status" value="1"/>
</dbReference>
<evidence type="ECO:0000256" key="1">
    <source>
        <dbReference type="ARBA" id="ARBA00010923"/>
    </source>
</evidence>
<dbReference type="Gene3D" id="3.90.220.20">
    <property type="entry name" value="DNA methylase specificity domains"/>
    <property type="match status" value="2"/>
</dbReference>
<keyword evidence="3" id="KW-0238">DNA-binding</keyword>
<comment type="caution">
    <text evidence="5">The sequence shown here is derived from an EMBL/GenBank/DDBJ whole genome shotgun (WGS) entry which is preliminary data.</text>
</comment>
<protein>
    <submittedName>
        <fullName evidence="5">Restriction endonuclease subunit S</fullName>
        <ecNumber evidence="5">3.1.21.-</ecNumber>
    </submittedName>
</protein>
<evidence type="ECO:0000313" key="5">
    <source>
        <dbReference type="EMBL" id="MDM8146756.1"/>
    </source>
</evidence>
<feature type="domain" description="Type I restriction modification DNA specificity" evidence="4">
    <location>
        <begin position="94"/>
        <end position="242"/>
    </location>
</feature>
<keyword evidence="6" id="KW-1185">Reference proteome</keyword>
<reference evidence="6" key="1">
    <citation type="submission" date="2023-07" db="EMBL/GenBank/DDBJ databases">
        <title>Identification and characterization of horizontal gene transfer across gut microbiota members of farm animals based on homology search.</title>
        <authorList>
            <person name="Schwarzerova J."/>
            <person name="Nykrynova M."/>
            <person name="Jureckova K."/>
            <person name="Cejkova D."/>
            <person name="Rychlik I."/>
        </authorList>
    </citation>
    <scope>NUCLEOTIDE SEQUENCE [LARGE SCALE GENOMIC DNA]</scope>
    <source>
        <strain evidence="6">ET4</strain>
    </source>
</reference>
<proteinExistence type="inferred from homology"/>
<accession>A0ABT7U8B7</accession>
<dbReference type="PANTHER" id="PTHR43140:SF1">
    <property type="entry name" value="TYPE I RESTRICTION ENZYME ECOKI SPECIFICITY SUBUNIT"/>
    <property type="match status" value="1"/>
</dbReference>
<dbReference type="Proteomes" id="UP001228403">
    <property type="component" value="Unassembled WGS sequence"/>
</dbReference>
<keyword evidence="5" id="KW-0378">Hydrolase</keyword>
<name>A0ABT7U8B7_9BACE</name>
<dbReference type="PANTHER" id="PTHR43140">
    <property type="entry name" value="TYPE-1 RESTRICTION ENZYME ECOKI SPECIFICITY PROTEIN"/>
    <property type="match status" value="1"/>
</dbReference>
<evidence type="ECO:0000259" key="4">
    <source>
        <dbReference type="Pfam" id="PF01420"/>
    </source>
</evidence>